<dbReference type="AlphaFoldDB" id="A0A2P6N7Q5"/>
<dbReference type="InParanoid" id="A0A2P6N7Q5"/>
<gene>
    <name evidence="1" type="ORF">PROFUN_05960</name>
</gene>
<proteinExistence type="predicted"/>
<reference evidence="1 2" key="1">
    <citation type="journal article" date="2018" name="Genome Biol. Evol.">
        <title>Multiple Roots of Fruiting Body Formation in Amoebozoa.</title>
        <authorList>
            <person name="Hillmann F."/>
            <person name="Forbes G."/>
            <person name="Novohradska S."/>
            <person name="Ferling I."/>
            <person name="Riege K."/>
            <person name="Groth M."/>
            <person name="Westermann M."/>
            <person name="Marz M."/>
            <person name="Spaller T."/>
            <person name="Winckler T."/>
            <person name="Schaap P."/>
            <person name="Glockner G."/>
        </authorList>
    </citation>
    <scope>NUCLEOTIDE SEQUENCE [LARGE SCALE GENOMIC DNA]</scope>
    <source>
        <strain evidence="1 2">Jena</strain>
    </source>
</reference>
<dbReference type="Proteomes" id="UP000241769">
    <property type="component" value="Unassembled WGS sequence"/>
</dbReference>
<comment type="caution">
    <text evidence="1">The sequence shown here is derived from an EMBL/GenBank/DDBJ whole genome shotgun (WGS) entry which is preliminary data.</text>
</comment>
<evidence type="ECO:0000313" key="2">
    <source>
        <dbReference type="Proteomes" id="UP000241769"/>
    </source>
</evidence>
<sequence length="69" mass="8030">QFSFDTGVLKRYCSAEESDDPYTMHLWSQIDPIVPNVAYKPCLLATTPSQMQGCYDTTLWRRNINNKRN</sequence>
<accession>A0A2P6N7Q5</accession>
<keyword evidence="2" id="KW-1185">Reference proteome</keyword>
<feature type="non-terminal residue" evidence="1">
    <location>
        <position position="1"/>
    </location>
</feature>
<name>A0A2P6N7Q5_9EUKA</name>
<dbReference type="EMBL" id="MDYQ01000165">
    <property type="protein sequence ID" value="PRP79984.1"/>
    <property type="molecule type" value="Genomic_DNA"/>
</dbReference>
<evidence type="ECO:0000313" key="1">
    <source>
        <dbReference type="EMBL" id="PRP79984.1"/>
    </source>
</evidence>
<protein>
    <submittedName>
        <fullName evidence="1">Uncharacterized protein</fullName>
    </submittedName>
</protein>
<organism evidence="1 2">
    <name type="scientific">Planoprotostelium fungivorum</name>
    <dbReference type="NCBI Taxonomy" id="1890364"/>
    <lineage>
        <taxon>Eukaryota</taxon>
        <taxon>Amoebozoa</taxon>
        <taxon>Evosea</taxon>
        <taxon>Variosea</taxon>
        <taxon>Cavosteliida</taxon>
        <taxon>Cavosteliaceae</taxon>
        <taxon>Planoprotostelium</taxon>
    </lineage>
</organism>